<dbReference type="EMBL" id="HBGE01094648">
    <property type="protein sequence ID" value="CAD9179555.1"/>
    <property type="molecule type" value="Transcribed_RNA"/>
</dbReference>
<gene>
    <name evidence="2" type="ORF">ACAT0790_LOCUS56327</name>
</gene>
<sequence length="311" mass="33680">MIILYDWFASFDASPACGDTNSSRLRLGGGQSSSRAPLGQFESQQFARPSMTQRPLQTSAFSRPGSTPISPATFGSRPSAVAAPSVRLPVAQQRASLTSEPAPSPRRMAQSSLSRPGIDHKLFLCERNLWAHFEAFFSIRAEQLPAEFGKVGDFDVLRGALLKPVFHGSVRLLDRGRRVFVLSASATDTLLASCRPSPGSCSIADGYAVEPCSELQIRNKDNIVWGTVAPRAQDSYGVFQGEKQVFSLEGDQEAGRLIAYLEGEPIAHAARSSSSECHLEVGVKPHIDPILMLIVFLSVVIFNPEEDTEGS</sequence>
<reference evidence="2" key="1">
    <citation type="submission" date="2021-01" db="EMBL/GenBank/DDBJ databases">
        <authorList>
            <person name="Corre E."/>
            <person name="Pelletier E."/>
            <person name="Niang G."/>
            <person name="Scheremetjew M."/>
            <person name="Finn R."/>
            <person name="Kale V."/>
            <person name="Holt S."/>
            <person name="Cochrane G."/>
            <person name="Meng A."/>
            <person name="Brown T."/>
            <person name="Cohen L."/>
        </authorList>
    </citation>
    <scope>NUCLEOTIDE SEQUENCE</scope>
    <source>
        <strain evidence="2">OF101</strain>
    </source>
</reference>
<accession>A0A7S1RYC0</accession>
<organism evidence="2">
    <name type="scientific">Alexandrium catenella</name>
    <name type="common">Red tide dinoflagellate</name>
    <name type="synonym">Gonyaulax catenella</name>
    <dbReference type="NCBI Taxonomy" id="2925"/>
    <lineage>
        <taxon>Eukaryota</taxon>
        <taxon>Sar</taxon>
        <taxon>Alveolata</taxon>
        <taxon>Dinophyceae</taxon>
        <taxon>Gonyaulacales</taxon>
        <taxon>Pyrocystaceae</taxon>
        <taxon>Alexandrium</taxon>
    </lineage>
</organism>
<dbReference type="AlphaFoldDB" id="A0A7S1RYC0"/>
<evidence type="ECO:0000256" key="1">
    <source>
        <dbReference type="SAM" id="MobiDB-lite"/>
    </source>
</evidence>
<feature type="compositionally biased region" description="Polar residues" evidence="1">
    <location>
        <begin position="46"/>
        <end position="70"/>
    </location>
</feature>
<evidence type="ECO:0000313" key="2">
    <source>
        <dbReference type="EMBL" id="CAD9179555.1"/>
    </source>
</evidence>
<feature type="region of interest" description="Disordered" evidence="1">
    <location>
        <begin position="92"/>
        <end position="112"/>
    </location>
</feature>
<feature type="region of interest" description="Disordered" evidence="1">
    <location>
        <begin position="46"/>
        <end position="78"/>
    </location>
</feature>
<protein>
    <submittedName>
        <fullName evidence="2">Uncharacterized protein</fullName>
    </submittedName>
</protein>
<proteinExistence type="predicted"/>
<name>A0A7S1RYC0_ALECA</name>